<dbReference type="InterPro" id="IPR003660">
    <property type="entry name" value="HAMP_dom"/>
</dbReference>
<evidence type="ECO:0000313" key="7">
    <source>
        <dbReference type="EMBL" id="AFK07907.1"/>
    </source>
</evidence>
<dbReference type="CDD" id="cd01949">
    <property type="entry name" value="GGDEF"/>
    <property type="match status" value="1"/>
</dbReference>
<dbReference type="InterPro" id="IPR000014">
    <property type="entry name" value="PAS"/>
</dbReference>
<dbReference type="NCBIfam" id="TIGR00254">
    <property type="entry name" value="GGDEF"/>
    <property type="match status" value="1"/>
</dbReference>
<dbReference type="KEGG" id="mpg:Theba_2279"/>
<keyword evidence="8" id="KW-1185">Reference proteome</keyword>
<dbReference type="Pfam" id="PF13487">
    <property type="entry name" value="HD_5"/>
    <property type="match status" value="1"/>
</dbReference>
<feature type="coiled-coil region" evidence="1">
    <location>
        <begin position="407"/>
        <end position="441"/>
    </location>
</feature>
<dbReference type="HOGENOM" id="CLU_014477_0_0_0"/>
<dbReference type="AlphaFoldDB" id="I2F7K4"/>
<dbReference type="eggNOG" id="COG3437">
    <property type="taxonomic scope" value="Bacteria"/>
</dbReference>
<dbReference type="Pfam" id="PF00990">
    <property type="entry name" value="GGDEF"/>
    <property type="match status" value="1"/>
</dbReference>
<keyword evidence="2" id="KW-0812">Transmembrane</keyword>
<sequence length="902" mass="101115" precursor="true">MRKKNISIKSIITIVSVSTMLFSTVVIGYLIISRWLSSAEKAAERIVENVGENIYNQVSSFMHIPQNVNEVNHKVIEYGILDLSNEELREKFFVGVLSAQSPHIYSFSYGTANGEYYGARRNEKGVIEIMRNDASTGGNSWYYSVNEDLTAGERVVQAGKFDPRTRAWYKAAEESGGPALCPLYKHFVMDDLTVSLSLPVYDASGSLQGVMGTHMLLSDIGRFLADAVRDYSGYAIVADKETGSLIANSMGVDNFTVLPDGSFSQRTVDDIGFPDIEKAFIQSTTNRESPLFYRGEEEKLFINMREIEILNATWVVMSAIPEAFYMKDVIDSIHLTVIIVVVALVLLLIIYHILARKLMKPLDNLIEVSTALSKGDLSKRVEVVRSDEIGMISESLNRVADKLQFLINNLEESVIERTRQLQRANEELKESKNELQLLLDSTAEGIYGIDLNGDCTFCNASSVKLLGFSGPEDILGKNVHRLIHHSRRDGTTFPIEECKIVRSIKHGRGFQTDDEVFWKADGSSFDVEYRSYPQMRNGEVVGGVITFSDITERKKREEEIKYLSSHDVLTGLLNRSSLAQIQKAVDVEENLPISVIVADINGLKMTNDVFGHAAGDELIKESARILLESCRERDLIARVGGDEFVVILPGTSEKETESIASRIKEGFSDARVQAVKCSISLGFDTKTRADQSLNEIMANAESFMYKDKTIHRKSLNRQLIDSIIDTLHTKYPMEKQHSIAVSELCGEIGSAMKLSQSQINVLKRAGYLHDIGKIVLDESILSKDTYTALTEEEREKIKQHSIVGYRILNLFDETLDIAEYTYSHHERWDGSGYPRGLKGEQIPLISRIISIAGAYDRVMNRVEGTLEEKREAALKVIREDAGKQFDPNIARLFIQMMDGKNA</sequence>
<feature type="transmembrane region" description="Helical" evidence="2">
    <location>
        <begin position="332"/>
        <end position="354"/>
    </location>
</feature>
<feature type="transmembrane region" description="Helical" evidence="2">
    <location>
        <begin position="6"/>
        <end position="32"/>
    </location>
</feature>
<dbReference type="CDD" id="cd00077">
    <property type="entry name" value="HDc"/>
    <property type="match status" value="1"/>
</dbReference>
<dbReference type="STRING" id="660470.Theba_2279"/>
<dbReference type="PANTHER" id="PTHR43155">
    <property type="entry name" value="CYCLIC DI-GMP PHOSPHODIESTERASE PA4108-RELATED"/>
    <property type="match status" value="1"/>
</dbReference>
<feature type="domain" description="HAMP" evidence="4">
    <location>
        <begin position="356"/>
        <end position="408"/>
    </location>
</feature>
<dbReference type="Proteomes" id="UP000002881">
    <property type="component" value="Chromosome"/>
</dbReference>
<dbReference type="InterPro" id="IPR003607">
    <property type="entry name" value="HD/PDEase_dom"/>
</dbReference>
<dbReference type="GO" id="GO:0006355">
    <property type="term" value="P:regulation of DNA-templated transcription"/>
    <property type="evidence" value="ECO:0007669"/>
    <property type="project" value="InterPro"/>
</dbReference>
<dbReference type="CDD" id="cd06225">
    <property type="entry name" value="HAMP"/>
    <property type="match status" value="1"/>
</dbReference>
<feature type="domain" description="GGDEF" evidence="5">
    <location>
        <begin position="591"/>
        <end position="723"/>
    </location>
</feature>
<dbReference type="InterPro" id="IPR013767">
    <property type="entry name" value="PAS_fold"/>
</dbReference>
<dbReference type="PROSITE" id="PS50887">
    <property type="entry name" value="GGDEF"/>
    <property type="match status" value="1"/>
</dbReference>
<dbReference type="NCBIfam" id="TIGR00277">
    <property type="entry name" value="HDIG"/>
    <property type="match status" value="1"/>
</dbReference>
<dbReference type="SMART" id="SM00304">
    <property type="entry name" value="HAMP"/>
    <property type="match status" value="1"/>
</dbReference>
<feature type="domain" description="PAS" evidence="3">
    <location>
        <begin position="431"/>
        <end position="484"/>
    </location>
</feature>
<dbReference type="InterPro" id="IPR029787">
    <property type="entry name" value="Nucleotide_cyclase"/>
</dbReference>
<evidence type="ECO:0000259" key="5">
    <source>
        <dbReference type="PROSITE" id="PS50887"/>
    </source>
</evidence>
<dbReference type="EMBL" id="CP003532">
    <property type="protein sequence ID" value="AFK07907.1"/>
    <property type="molecule type" value="Genomic_DNA"/>
</dbReference>
<dbReference type="SUPFAM" id="SSF55785">
    <property type="entry name" value="PYP-like sensor domain (PAS domain)"/>
    <property type="match status" value="1"/>
</dbReference>
<organism evidence="7 8">
    <name type="scientific">Mesotoga prima MesG1.Ag.4.2</name>
    <dbReference type="NCBI Taxonomy" id="660470"/>
    <lineage>
        <taxon>Bacteria</taxon>
        <taxon>Thermotogati</taxon>
        <taxon>Thermotogota</taxon>
        <taxon>Thermotogae</taxon>
        <taxon>Kosmotogales</taxon>
        <taxon>Kosmotogaceae</taxon>
        <taxon>Mesotoga</taxon>
    </lineage>
</organism>
<dbReference type="InterPro" id="IPR035965">
    <property type="entry name" value="PAS-like_dom_sf"/>
</dbReference>
<evidence type="ECO:0000256" key="2">
    <source>
        <dbReference type="SAM" id="Phobius"/>
    </source>
</evidence>
<gene>
    <name evidence="7" type="ORF">Theba_2279</name>
</gene>
<name>I2F7K4_9BACT</name>
<dbReference type="SMART" id="SM00091">
    <property type="entry name" value="PAS"/>
    <property type="match status" value="1"/>
</dbReference>
<dbReference type="Gene3D" id="6.10.340.10">
    <property type="match status" value="1"/>
</dbReference>
<dbReference type="Gene3D" id="3.30.70.270">
    <property type="match status" value="1"/>
</dbReference>
<evidence type="ECO:0000256" key="1">
    <source>
        <dbReference type="SAM" id="Coils"/>
    </source>
</evidence>
<keyword evidence="1" id="KW-0175">Coiled coil</keyword>
<dbReference type="GO" id="GO:0016020">
    <property type="term" value="C:membrane"/>
    <property type="evidence" value="ECO:0007669"/>
    <property type="project" value="InterPro"/>
</dbReference>
<dbReference type="eggNOG" id="COG5000">
    <property type="taxonomic scope" value="Bacteria"/>
</dbReference>
<dbReference type="Pfam" id="PF00989">
    <property type="entry name" value="PAS"/>
    <property type="match status" value="1"/>
</dbReference>
<dbReference type="PROSITE" id="PS50112">
    <property type="entry name" value="PAS"/>
    <property type="match status" value="1"/>
</dbReference>
<dbReference type="NCBIfam" id="TIGR00229">
    <property type="entry name" value="sensory_box"/>
    <property type="match status" value="1"/>
</dbReference>
<dbReference type="CDD" id="cd00130">
    <property type="entry name" value="PAS"/>
    <property type="match status" value="1"/>
</dbReference>
<dbReference type="PROSITE" id="PS50885">
    <property type="entry name" value="HAMP"/>
    <property type="match status" value="1"/>
</dbReference>
<dbReference type="InterPro" id="IPR006675">
    <property type="entry name" value="HDIG_dom"/>
</dbReference>
<keyword evidence="2" id="KW-0472">Membrane</keyword>
<dbReference type="Gene3D" id="1.10.3210.10">
    <property type="entry name" value="Hypothetical protein af1432"/>
    <property type="match status" value="1"/>
</dbReference>
<reference evidence="7 8" key="1">
    <citation type="journal article" date="2012" name="Genome Biol. Evol.">
        <title>Genome Sequence of the Mesophilic Thermotogales Bacterium Mesotoga prima MesG1.Ag.4.2 Reveals the Largest Thermotogales Genome To Date.</title>
        <authorList>
            <person name="Zhaxybayeva O."/>
            <person name="Swithers K.S."/>
            <person name="Foght J."/>
            <person name="Green A.G."/>
            <person name="Bruce D."/>
            <person name="Detter C."/>
            <person name="Han S."/>
            <person name="Teshima H."/>
            <person name="Han J."/>
            <person name="Woyke T."/>
            <person name="Pitluck S."/>
            <person name="Nolan M."/>
            <person name="Ivanova N."/>
            <person name="Pati A."/>
            <person name="Land M.L."/>
            <person name="Dlutek M."/>
            <person name="Doolittle W.F."/>
            <person name="Noll K.M."/>
            <person name="Nesbo C.L."/>
        </authorList>
    </citation>
    <scope>NUCLEOTIDE SEQUENCE [LARGE SCALE GENOMIC DNA]</scope>
    <source>
        <strain evidence="8">mesG1.Ag.4.2</strain>
    </source>
</reference>
<dbReference type="PROSITE" id="PS51832">
    <property type="entry name" value="HD_GYP"/>
    <property type="match status" value="1"/>
</dbReference>
<dbReference type="SMART" id="SM00267">
    <property type="entry name" value="GGDEF"/>
    <property type="match status" value="1"/>
</dbReference>
<keyword evidence="2" id="KW-1133">Transmembrane helix</keyword>
<dbReference type="SUPFAM" id="SSF55073">
    <property type="entry name" value="Nucleotide cyclase"/>
    <property type="match status" value="1"/>
</dbReference>
<dbReference type="Pfam" id="PF00672">
    <property type="entry name" value="HAMP"/>
    <property type="match status" value="1"/>
</dbReference>
<evidence type="ECO:0000259" key="4">
    <source>
        <dbReference type="PROSITE" id="PS50885"/>
    </source>
</evidence>
<dbReference type="InterPro" id="IPR037522">
    <property type="entry name" value="HD_GYP_dom"/>
</dbReference>
<dbReference type="GO" id="GO:0007165">
    <property type="term" value="P:signal transduction"/>
    <property type="evidence" value="ECO:0007669"/>
    <property type="project" value="InterPro"/>
</dbReference>
<dbReference type="Gene3D" id="3.30.450.20">
    <property type="entry name" value="PAS domain"/>
    <property type="match status" value="2"/>
</dbReference>
<dbReference type="InterPro" id="IPR043128">
    <property type="entry name" value="Rev_trsase/Diguanyl_cyclase"/>
</dbReference>
<dbReference type="PANTHER" id="PTHR43155:SF2">
    <property type="entry name" value="CYCLIC DI-GMP PHOSPHODIESTERASE PA4108"/>
    <property type="match status" value="1"/>
</dbReference>
<dbReference type="InterPro" id="IPR000160">
    <property type="entry name" value="GGDEF_dom"/>
</dbReference>
<dbReference type="SUPFAM" id="SSF158472">
    <property type="entry name" value="HAMP domain-like"/>
    <property type="match status" value="1"/>
</dbReference>
<feature type="domain" description="HD-GYP" evidence="6">
    <location>
        <begin position="712"/>
        <end position="902"/>
    </location>
</feature>
<accession>I2F7K4</accession>
<dbReference type="SUPFAM" id="SSF109604">
    <property type="entry name" value="HD-domain/PDEase-like"/>
    <property type="match status" value="1"/>
</dbReference>
<proteinExistence type="predicted"/>
<evidence type="ECO:0000259" key="6">
    <source>
        <dbReference type="PROSITE" id="PS51832"/>
    </source>
</evidence>
<protein>
    <submittedName>
        <fullName evidence="7">Diguanylate cyclase (GGDEF) domain-containing protein,uncharacterized domain HDIG-containing protein</fullName>
    </submittedName>
</protein>
<evidence type="ECO:0000259" key="3">
    <source>
        <dbReference type="PROSITE" id="PS50112"/>
    </source>
</evidence>
<evidence type="ECO:0000313" key="8">
    <source>
        <dbReference type="Proteomes" id="UP000002881"/>
    </source>
</evidence>